<gene>
    <name evidence="1" type="ORF">LACBIDRAFT_313079</name>
</gene>
<dbReference type="KEGG" id="lbc:LACBIDRAFT_313079"/>
<dbReference type="RefSeq" id="XP_001888627.1">
    <property type="nucleotide sequence ID" value="XM_001888592.1"/>
</dbReference>
<dbReference type="HOGENOM" id="CLU_031726_0_0_1"/>
<organism evidence="2">
    <name type="scientific">Laccaria bicolor (strain S238N-H82 / ATCC MYA-4686)</name>
    <name type="common">Bicoloured deceiver</name>
    <name type="synonym">Laccaria laccata var. bicolor</name>
    <dbReference type="NCBI Taxonomy" id="486041"/>
    <lineage>
        <taxon>Eukaryota</taxon>
        <taxon>Fungi</taxon>
        <taxon>Dikarya</taxon>
        <taxon>Basidiomycota</taxon>
        <taxon>Agaricomycotina</taxon>
        <taxon>Agaricomycetes</taxon>
        <taxon>Agaricomycetidae</taxon>
        <taxon>Agaricales</taxon>
        <taxon>Agaricineae</taxon>
        <taxon>Hydnangiaceae</taxon>
        <taxon>Laccaria</taxon>
    </lineage>
</organism>
<dbReference type="EMBL" id="DS547147">
    <property type="protein sequence ID" value="EDR00618.1"/>
    <property type="molecule type" value="Genomic_DNA"/>
</dbReference>
<protein>
    <submittedName>
        <fullName evidence="1">Predicted protein</fullName>
    </submittedName>
</protein>
<keyword evidence="2" id="KW-1185">Reference proteome</keyword>
<evidence type="ECO:0000313" key="2">
    <source>
        <dbReference type="Proteomes" id="UP000001194"/>
    </source>
</evidence>
<sequence length="334" mass="38619">MDEPPSRLLKSRIPRKTILYPFRYSSKYNINDPHCPLRKGIICYHRHGTIFEHNIHSSGKHEPRIIVPSYTSWSLRNMSFVPVKGNRILLLAKYWDWALNWDIKSSYLHLSIHEIRSDLRVGPEALWSFNGSVDGRFDIRHLELIKSTENELGITFWVRFVDHWKLFNISTSETDTSNNFPLIESGRIGFDPKFKLWSLYDEPPFILSPDTRILLNMDVETGRDNETIDIHYLDLGAANFSFVTRMSIPCLAVREGGVQIPELAFSADGSKFAMGMPLDGVSVWNIRSKVPLWTFTEPPQPKAIRQHLRYPQFSSGNLGKKILVFVEWSESLAR</sequence>
<dbReference type="GeneID" id="6084333"/>
<name>B0DXH2_LACBS</name>
<dbReference type="InParanoid" id="B0DXH2"/>
<proteinExistence type="predicted"/>
<dbReference type="AlphaFoldDB" id="B0DXH2"/>
<dbReference type="STRING" id="486041.B0DXH2"/>
<evidence type="ECO:0000313" key="1">
    <source>
        <dbReference type="EMBL" id="EDR00618.1"/>
    </source>
</evidence>
<dbReference type="Proteomes" id="UP000001194">
    <property type="component" value="Unassembled WGS sequence"/>
</dbReference>
<accession>B0DXH2</accession>
<dbReference type="InterPro" id="IPR011044">
    <property type="entry name" value="Quino_amine_DH_bsu"/>
</dbReference>
<reference evidence="1 2" key="1">
    <citation type="journal article" date="2008" name="Nature">
        <title>The genome of Laccaria bicolor provides insights into mycorrhizal symbiosis.</title>
        <authorList>
            <person name="Martin F."/>
            <person name="Aerts A."/>
            <person name="Ahren D."/>
            <person name="Brun A."/>
            <person name="Danchin E.G.J."/>
            <person name="Duchaussoy F."/>
            <person name="Gibon J."/>
            <person name="Kohler A."/>
            <person name="Lindquist E."/>
            <person name="Pereda V."/>
            <person name="Salamov A."/>
            <person name="Shapiro H.J."/>
            <person name="Wuyts J."/>
            <person name="Blaudez D."/>
            <person name="Buee M."/>
            <person name="Brokstein P."/>
            <person name="Canbaeck B."/>
            <person name="Cohen D."/>
            <person name="Courty P.E."/>
            <person name="Coutinho P.M."/>
            <person name="Delaruelle C."/>
            <person name="Detter J.C."/>
            <person name="Deveau A."/>
            <person name="DiFazio S."/>
            <person name="Duplessis S."/>
            <person name="Fraissinet-Tachet L."/>
            <person name="Lucic E."/>
            <person name="Frey-Klett P."/>
            <person name="Fourrey C."/>
            <person name="Feussner I."/>
            <person name="Gay G."/>
            <person name="Grimwood J."/>
            <person name="Hoegger P.J."/>
            <person name="Jain P."/>
            <person name="Kilaru S."/>
            <person name="Labbe J."/>
            <person name="Lin Y.C."/>
            <person name="Legue V."/>
            <person name="Le Tacon F."/>
            <person name="Marmeisse R."/>
            <person name="Melayah D."/>
            <person name="Montanini B."/>
            <person name="Muratet M."/>
            <person name="Nehls U."/>
            <person name="Niculita-Hirzel H."/>
            <person name="Oudot-Le Secq M.P."/>
            <person name="Peter M."/>
            <person name="Quesneville H."/>
            <person name="Rajashekar B."/>
            <person name="Reich M."/>
            <person name="Rouhier N."/>
            <person name="Schmutz J."/>
            <person name="Yin T."/>
            <person name="Chalot M."/>
            <person name="Henrissat B."/>
            <person name="Kuees U."/>
            <person name="Lucas S."/>
            <person name="Van de Peer Y."/>
            <person name="Podila G.K."/>
            <person name="Polle A."/>
            <person name="Pukkila P.J."/>
            <person name="Richardson P.M."/>
            <person name="Rouze P."/>
            <person name="Sanders I.R."/>
            <person name="Stajich J.E."/>
            <person name="Tunlid A."/>
            <person name="Tuskan G."/>
            <person name="Grigoriev I.V."/>
        </authorList>
    </citation>
    <scope>NUCLEOTIDE SEQUENCE [LARGE SCALE GENOMIC DNA]</scope>
    <source>
        <strain evidence="2">S238N-H82 / ATCC MYA-4686</strain>
    </source>
</reference>
<dbReference type="SUPFAM" id="SSF50969">
    <property type="entry name" value="YVTN repeat-like/Quinoprotein amine dehydrogenase"/>
    <property type="match status" value="1"/>
</dbReference>